<comment type="similarity">
    <text evidence="1 8">Belongs to the glutathione peroxidase family.</text>
</comment>
<dbReference type="GO" id="GO:0005739">
    <property type="term" value="C:mitochondrion"/>
    <property type="evidence" value="ECO:0007669"/>
    <property type="project" value="TreeGrafter"/>
</dbReference>
<keyword evidence="2 8" id="KW-0575">Peroxidase</keyword>
<evidence type="ECO:0000256" key="5">
    <source>
        <dbReference type="ARBA" id="ARBA00035814"/>
    </source>
</evidence>
<keyword evidence="4 8" id="KW-0560">Oxidoreductase</keyword>
<dbReference type="InterPro" id="IPR000889">
    <property type="entry name" value="Glutathione_peroxidase"/>
</dbReference>
<evidence type="ECO:0000256" key="2">
    <source>
        <dbReference type="ARBA" id="ARBA00022559"/>
    </source>
</evidence>
<dbReference type="InterPro" id="IPR029760">
    <property type="entry name" value="GPX_CS"/>
</dbReference>
<name>A0A8C5INJ2_JUNHY</name>
<dbReference type="PRINTS" id="PR01011">
    <property type="entry name" value="GLUTPROXDASE"/>
</dbReference>
<accession>A0A8C5INJ2</accession>
<dbReference type="PIRSF" id="PIRSF000303">
    <property type="entry name" value="Glutathion_perox"/>
    <property type="match status" value="1"/>
</dbReference>
<dbReference type="InterPro" id="IPR036249">
    <property type="entry name" value="Thioredoxin-like_sf"/>
</dbReference>
<dbReference type="Pfam" id="PF00255">
    <property type="entry name" value="GSHPx"/>
    <property type="match status" value="1"/>
</dbReference>
<dbReference type="GO" id="GO:0004602">
    <property type="term" value="F:glutathione peroxidase activity"/>
    <property type="evidence" value="ECO:0007669"/>
    <property type="project" value="TreeGrafter"/>
</dbReference>
<reference evidence="9" key="2">
    <citation type="submission" date="2025-09" db="UniProtKB">
        <authorList>
            <consortium name="Ensembl"/>
        </authorList>
    </citation>
    <scope>IDENTIFICATION</scope>
</reference>
<sequence length="143" mass="16306">VALDIDGNDVSLEKYRGDVWKTAVNYTQLVDLHARYAERGLRILGFPCNQFGKQEPGTNAQIKAFAEGYGVKFDMFSKIDVNGDDAHPLWKWLKEQPKGRGTLGNAIKWNFTKFLINREGQVVKRYSPMEDPIVIEKDLPAYL</sequence>
<proteinExistence type="inferred from homology"/>
<dbReference type="AlphaFoldDB" id="A0A8C5INJ2"/>
<keyword evidence="3" id="KW-0712">Selenocysteine</keyword>
<dbReference type="GO" id="GO:0047066">
    <property type="term" value="F:phospholipid-hydroperoxide glutathione peroxidase activity"/>
    <property type="evidence" value="ECO:0007669"/>
    <property type="project" value="UniProtKB-EC"/>
</dbReference>
<dbReference type="GO" id="GO:0006979">
    <property type="term" value="P:response to oxidative stress"/>
    <property type="evidence" value="ECO:0007669"/>
    <property type="project" value="InterPro"/>
</dbReference>
<evidence type="ECO:0000256" key="6">
    <source>
        <dbReference type="ARBA" id="ARBA00036240"/>
    </source>
</evidence>
<dbReference type="CDD" id="cd00340">
    <property type="entry name" value="GSH_Peroxidase"/>
    <property type="match status" value="1"/>
</dbReference>
<evidence type="ECO:0000313" key="9">
    <source>
        <dbReference type="Ensembl" id="ENSJHYP00000005438.1"/>
    </source>
</evidence>
<organism evidence="9 10">
    <name type="scientific">Junco hyemalis</name>
    <name type="common">Dark-eyed junco</name>
    <dbReference type="NCBI Taxonomy" id="40217"/>
    <lineage>
        <taxon>Eukaryota</taxon>
        <taxon>Metazoa</taxon>
        <taxon>Chordata</taxon>
        <taxon>Craniata</taxon>
        <taxon>Vertebrata</taxon>
        <taxon>Euteleostomi</taxon>
        <taxon>Archelosauria</taxon>
        <taxon>Archosauria</taxon>
        <taxon>Dinosauria</taxon>
        <taxon>Saurischia</taxon>
        <taxon>Theropoda</taxon>
        <taxon>Coelurosauria</taxon>
        <taxon>Aves</taxon>
        <taxon>Neognathae</taxon>
        <taxon>Neoaves</taxon>
        <taxon>Telluraves</taxon>
        <taxon>Australaves</taxon>
        <taxon>Passeriformes</taxon>
        <taxon>Passerellidae</taxon>
        <taxon>Junco</taxon>
    </lineage>
</organism>
<dbReference type="FunFam" id="3.40.30.10:FF:000517">
    <property type="entry name" value="Glutathione peroxidase"/>
    <property type="match status" value="1"/>
</dbReference>
<dbReference type="OMA" id="TFPMTEK"/>
<evidence type="ECO:0000256" key="3">
    <source>
        <dbReference type="ARBA" id="ARBA00022933"/>
    </source>
</evidence>
<dbReference type="Ensembl" id="ENSJHYT00000006679.1">
    <property type="protein sequence ID" value="ENSJHYP00000005438.1"/>
    <property type="gene ID" value="ENSJHYG00000004415.1"/>
</dbReference>
<protein>
    <recommendedName>
        <fullName evidence="8">Glutathione peroxidase</fullName>
    </recommendedName>
</protein>
<evidence type="ECO:0000256" key="8">
    <source>
        <dbReference type="RuleBase" id="RU000499"/>
    </source>
</evidence>
<dbReference type="Proteomes" id="UP000694408">
    <property type="component" value="Unplaced"/>
</dbReference>
<dbReference type="PROSITE" id="PS00763">
    <property type="entry name" value="GLUTATHIONE_PEROXID_2"/>
    <property type="match status" value="1"/>
</dbReference>
<dbReference type="PROSITE" id="PS51355">
    <property type="entry name" value="GLUTATHIONE_PEROXID_3"/>
    <property type="match status" value="1"/>
</dbReference>
<evidence type="ECO:0000313" key="10">
    <source>
        <dbReference type="Proteomes" id="UP000694408"/>
    </source>
</evidence>
<dbReference type="PANTHER" id="PTHR11592">
    <property type="entry name" value="GLUTATHIONE PEROXIDASE"/>
    <property type="match status" value="1"/>
</dbReference>
<evidence type="ECO:0000256" key="1">
    <source>
        <dbReference type="ARBA" id="ARBA00006926"/>
    </source>
</evidence>
<reference evidence="9" key="1">
    <citation type="submission" date="2025-08" db="UniProtKB">
        <authorList>
            <consortium name="Ensembl"/>
        </authorList>
    </citation>
    <scope>IDENTIFICATION</scope>
</reference>
<dbReference type="PANTHER" id="PTHR11592:SF134">
    <property type="entry name" value="PHOSPHOLIPID HYDROPEROXIDE GLUTATHIONE PEROXIDASE"/>
    <property type="match status" value="1"/>
</dbReference>
<comment type="subunit">
    <text evidence="7">Monomer. Has a tendency to form higher mass oligomers. Interacts with FUNDC1; this interaction promotes GPX4 recruitment into mitochondria through TOM/TIM complex where it is degraded by mitophagy.</text>
</comment>
<evidence type="ECO:0000256" key="4">
    <source>
        <dbReference type="ARBA" id="ARBA00023002"/>
    </source>
</evidence>
<comment type="catalytic activity">
    <reaction evidence="6">
        <text>(13S)-hydroperoxy-(9Z,11E)-octadecadienoate + 2 glutathione = (13S)-hydroxy-(9Z,11E)-octadecadienoate + glutathione disulfide + H2O</text>
        <dbReference type="Rhea" id="RHEA:48888"/>
        <dbReference type="ChEBI" id="CHEBI:15377"/>
        <dbReference type="ChEBI" id="CHEBI:57466"/>
        <dbReference type="ChEBI" id="CHEBI:57925"/>
        <dbReference type="ChEBI" id="CHEBI:58297"/>
        <dbReference type="ChEBI" id="CHEBI:90850"/>
    </reaction>
    <physiologicalReaction direction="left-to-right" evidence="6">
        <dbReference type="Rhea" id="RHEA:48889"/>
    </physiologicalReaction>
</comment>
<evidence type="ECO:0000256" key="7">
    <source>
        <dbReference type="ARBA" id="ARBA00046929"/>
    </source>
</evidence>
<dbReference type="GO" id="GO:0005634">
    <property type="term" value="C:nucleus"/>
    <property type="evidence" value="ECO:0007669"/>
    <property type="project" value="TreeGrafter"/>
</dbReference>
<dbReference type="Gene3D" id="3.40.30.10">
    <property type="entry name" value="Glutaredoxin"/>
    <property type="match status" value="1"/>
</dbReference>
<comment type="catalytic activity">
    <reaction evidence="5">
        <text>a hydroperoxy polyunsaturated fatty acid + 2 glutathione = a hydroxy polyunsaturated fatty acid + glutathione disulfide + H2O</text>
        <dbReference type="Rhea" id="RHEA:19057"/>
        <dbReference type="ChEBI" id="CHEBI:15377"/>
        <dbReference type="ChEBI" id="CHEBI:57925"/>
        <dbReference type="ChEBI" id="CHEBI:58297"/>
        <dbReference type="ChEBI" id="CHEBI:131871"/>
        <dbReference type="ChEBI" id="CHEBI:134019"/>
        <dbReference type="EC" id="1.11.1.12"/>
    </reaction>
    <physiologicalReaction direction="left-to-right" evidence="5">
        <dbReference type="Rhea" id="RHEA:19058"/>
    </physiologicalReaction>
</comment>
<keyword evidence="10" id="KW-1185">Reference proteome</keyword>
<dbReference type="SUPFAM" id="SSF52833">
    <property type="entry name" value="Thioredoxin-like"/>
    <property type="match status" value="1"/>
</dbReference>